<reference evidence="2" key="1">
    <citation type="submission" date="2020-11" db="EMBL/GenBank/DDBJ databases">
        <authorList>
            <consortium name="DOE Joint Genome Institute"/>
            <person name="Ahrendt S."/>
            <person name="Riley R."/>
            <person name="Andreopoulos W."/>
            <person name="Labutti K."/>
            <person name="Pangilinan J."/>
            <person name="Ruiz-Duenas F.J."/>
            <person name="Barrasa J.M."/>
            <person name="Sanchez-Garcia M."/>
            <person name="Camarero S."/>
            <person name="Miyauchi S."/>
            <person name="Serrano A."/>
            <person name="Linde D."/>
            <person name="Babiker R."/>
            <person name="Drula E."/>
            <person name="Ayuso-Fernandez I."/>
            <person name="Pacheco R."/>
            <person name="Padilla G."/>
            <person name="Ferreira P."/>
            <person name="Barriuso J."/>
            <person name="Kellner H."/>
            <person name="Castanera R."/>
            <person name="Alfaro M."/>
            <person name="Ramirez L."/>
            <person name="Pisabarro A.G."/>
            <person name="Kuo A."/>
            <person name="Tritt A."/>
            <person name="Lipzen A."/>
            <person name="He G."/>
            <person name="Yan M."/>
            <person name="Ng V."/>
            <person name="Cullen D."/>
            <person name="Martin F."/>
            <person name="Rosso M.-N."/>
            <person name="Henrissat B."/>
            <person name="Hibbett D."/>
            <person name="Martinez A.T."/>
            <person name="Grigoriev I.V."/>
        </authorList>
    </citation>
    <scope>NUCLEOTIDE SEQUENCE</scope>
    <source>
        <strain evidence="2">AH 40177</strain>
    </source>
</reference>
<dbReference type="AlphaFoldDB" id="A0A9P5PBP5"/>
<gene>
    <name evidence="2" type="ORF">BDP27DRAFT_1428295</name>
</gene>
<accession>A0A9P5PBP5</accession>
<feature type="compositionally biased region" description="Basic and acidic residues" evidence="1">
    <location>
        <begin position="230"/>
        <end position="253"/>
    </location>
</feature>
<comment type="caution">
    <text evidence="2">The sequence shown here is derived from an EMBL/GenBank/DDBJ whole genome shotgun (WGS) entry which is preliminary data.</text>
</comment>
<name>A0A9P5PBP5_9AGAR</name>
<evidence type="ECO:0000256" key="1">
    <source>
        <dbReference type="SAM" id="MobiDB-lite"/>
    </source>
</evidence>
<dbReference type="Proteomes" id="UP000772434">
    <property type="component" value="Unassembled WGS sequence"/>
</dbReference>
<feature type="region of interest" description="Disordered" evidence="1">
    <location>
        <begin position="217"/>
        <end position="311"/>
    </location>
</feature>
<feature type="compositionally biased region" description="Acidic residues" evidence="1">
    <location>
        <begin position="284"/>
        <end position="293"/>
    </location>
</feature>
<dbReference type="EMBL" id="JADNRY010000182">
    <property type="protein sequence ID" value="KAF9062091.1"/>
    <property type="molecule type" value="Genomic_DNA"/>
</dbReference>
<organism evidence="2 3">
    <name type="scientific">Rhodocollybia butyracea</name>
    <dbReference type="NCBI Taxonomy" id="206335"/>
    <lineage>
        <taxon>Eukaryota</taxon>
        <taxon>Fungi</taxon>
        <taxon>Dikarya</taxon>
        <taxon>Basidiomycota</taxon>
        <taxon>Agaricomycotina</taxon>
        <taxon>Agaricomycetes</taxon>
        <taxon>Agaricomycetidae</taxon>
        <taxon>Agaricales</taxon>
        <taxon>Marasmiineae</taxon>
        <taxon>Omphalotaceae</taxon>
        <taxon>Rhodocollybia</taxon>
    </lineage>
</organism>
<sequence>MDLEVVASLESHIPGIKGIKNDDELDLLLAGLNLSDRLAKIRACKALIQTASMGSTLSLASTTTTVTSNIPKPPHHHHGPTNVKQWKPLVELPSDLEGRPVAFYGKLLSTRRKAAKNDVLSLDKDVLMAEPENQKKDDATLKNQVLSLDKDVLMAEPENQTKDDTTLKDFVDICAQERDIVAKLLFPEAFQSPEIAAHVKTKDSVKKMYTESLKRKKDFDGPEVGASKRAKIDEVHTDGVDQDKKPAESEEKQVQTAVDLGGDVGRESPVAKSEDELIDAALGDGDEQMDTVESEGTGMDTGRWGIGTVEG</sequence>
<evidence type="ECO:0000313" key="3">
    <source>
        <dbReference type="Proteomes" id="UP000772434"/>
    </source>
</evidence>
<proteinExistence type="predicted"/>
<evidence type="ECO:0000313" key="2">
    <source>
        <dbReference type="EMBL" id="KAF9062091.1"/>
    </source>
</evidence>
<keyword evidence="3" id="KW-1185">Reference proteome</keyword>
<protein>
    <submittedName>
        <fullName evidence="2">Uncharacterized protein</fullName>
    </submittedName>
</protein>